<dbReference type="PANTHER" id="PTHR35011:SF11">
    <property type="entry name" value="TRAP TRANSPORTER SMALL PERMEASE PROTEIN"/>
    <property type="match status" value="1"/>
</dbReference>
<accession>A0ABX6P0R2</accession>
<keyword evidence="4 9" id="KW-0997">Cell inner membrane</keyword>
<proteinExistence type="inferred from homology"/>
<name>A0ABX6P0R2_9BURK</name>
<gene>
    <name evidence="11" type="ORF">HK414_04820</name>
</gene>
<evidence type="ECO:0000256" key="4">
    <source>
        <dbReference type="ARBA" id="ARBA00022519"/>
    </source>
</evidence>
<evidence type="ECO:0000256" key="6">
    <source>
        <dbReference type="ARBA" id="ARBA00022989"/>
    </source>
</evidence>
<dbReference type="InterPro" id="IPR007387">
    <property type="entry name" value="TRAP_DctQ"/>
</dbReference>
<evidence type="ECO:0000259" key="10">
    <source>
        <dbReference type="Pfam" id="PF04290"/>
    </source>
</evidence>
<keyword evidence="5 9" id="KW-0812">Transmembrane</keyword>
<dbReference type="Proteomes" id="UP000500826">
    <property type="component" value="Chromosome"/>
</dbReference>
<keyword evidence="3" id="KW-1003">Cell membrane</keyword>
<organism evidence="11 12">
    <name type="scientific">Ramlibacter terrae</name>
    <dbReference type="NCBI Taxonomy" id="2732511"/>
    <lineage>
        <taxon>Bacteria</taxon>
        <taxon>Pseudomonadati</taxon>
        <taxon>Pseudomonadota</taxon>
        <taxon>Betaproteobacteria</taxon>
        <taxon>Burkholderiales</taxon>
        <taxon>Comamonadaceae</taxon>
        <taxon>Ramlibacter</taxon>
    </lineage>
</organism>
<reference evidence="11 12" key="1">
    <citation type="submission" date="2020-05" db="EMBL/GenBank/DDBJ databases">
        <title>Ramlibacter rhizophilus sp. nov., isolated from rhizosphere soil of national flower Mugunghwa from South Korea.</title>
        <authorList>
            <person name="Zheng-Fei Y."/>
            <person name="Huan T."/>
        </authorList>
    </citation>
    <scope>NUCLEOTIDE SEQUENCE [LARGE SCALE GENOMIC DNA]</scope>
    <source>
        <strain evidence="11 12">H242</strain>
    </source>
</reference>
<evidence type="ECO:0000313" key="12">
    <source>
        <dbReference type="Proteomes" id="UP000500826"/>
    </source>
</evidence>
<feature type="transmembrane region" description="Helical" evidence="9">
    <location>
        <begin position="131"/>
        <end position="149"/>
    </location>
</feature>
<dbReference type="PANTHER" id="PTHR35011">
    <property type="entry name" value="2,3-DIKETO-L-GULONATE TRAP TRANSPORTER SMALL PERMEASE PROTEIN YIAM"/>
    <property type="match status" value="1"/>
</dbReference>
<protein>
    <recommendedName>
        <fullName evidence="9">TRAP transporter small permease protein</fullName>
    </recommendedName>
</protein>
<evidence type="ECO:0000256" key="2">
    <source>
        <dbReference type="ARBA" id="ARBA00022448"/>
    </source>
</evidence>
<reference evidence="11 12" key="2">
    <citation type="submission" date="2020-05" db="EMBL/GenBank/DDBJ databases">
        <authorList>
            <person name="Khan S.A."/>
            <person name="Jeon C.O."/>
            <person name="Chun B.H."/>
        </authorList>
    </citation>
    <scope>NUCLEOTIDE SEQUENCE [LARGE SCALE GENOMIC DNA]</scope>
    <source>
        <strain evidence="11 12">H242</strain>
    </source>
</reference>
<comment type="subunit">
    <text evidence="9">The complex comprises the extracytoplasmic solute receptor protein and the two transmembrane proteins.</text>
</comment>
<dbReference type="Pfam" id="PF04290">
    <property type="entry name" value="DctQ"/>
    <property type="match status" value="1"/>
</dbReference>
<comment type="similarity">
    <text evidence="8 9">Belongs to the TRAP transporter small permease family.</text>
</comment>
<feature type="domain" description="Tripartite ATP-independent periplasmic transporters DctQ component" evidence="10">
    <location>
        <begin position="27"/>
        <end position="152"/>
    </location>
</feature>
<keyword evidence="12" id="KW-1185">Reference proteome</keyword>
<sequence>MNHPIVRFPDGLYLACIWISGIALAVMCLVIPVGVVARYVFGFGAQWPEPIAILMMVVFTFFGAAAAYRAGAHIAVNMLTDRLPRVPQRLCAGFVHLAMLAVSLFVLVYGMKLVFGTMGQTISELPWLPVGITYLSLPLGSLVTLLFVLEHMAFGSQHDRAVCTYDHEKQVAEVAL</sequence>
<evidence type="ECO:0000256" key="1">
    <source>
        <dbReference type="ARBA" id="ARBA00004429"/>
    </source>
</evidence>
<evidence type="ECO:0000256" key="7">
    <source>
        <dbReference type="ARBA" id="ARBA00023136"/>
    </source>
</evidence>
<comment type="function">
    <text evidence="9">Part of the tripartite ATP-independent periplasmic (TRAP) transport system.</text>
</comment>
<feature type="transmembrane region" description="Helical" evidence="9">
    <location>
        <begin position="90"/>
        <end position="111"/>
    </location>
</feature>
<keyword evidence="2 9" id="KW-0813">Transport</keyword>
<keyword evidence="6 9" id="KW-1133">Transmembrane helix</keyword>
<evidence type="ECO:0000256" key="8">
    <source>
        <dbReference type="ARBA" id="ARBA00038436"/>
    </source>
</evidence>
<evidence type="ECO:0000256" key="9">
    <source>
        <dbReference type="RuleBase" id="RU369079"/>
    </source>
</evidence>
<dbReference type="EMBL" id="CP053418">
    <property type="protein sequence ID" value="QJW83634.1"/>
    <property type="molecule type" value="Genomic_DNA"/>
</dbReference>
<dbReference type="InterPro" id="IPR055348">
    <property type="entry name" value="DctQ"/>
</dbReference>
<feature type="transmembrane region" description="Helical" evidence="9">
    <location>
        <begin position="51"/>
        <end position="70"/>
    </location>
</feature>
<comment type="subcellular location">
    <subcellularLocation>
        <location evidence="1 9">Cell inner membrane</location>
        <topology evidence="1 9">Multi-pass membrane protein</topology>
    </subcellularLocation>
</comment>
<feature type="transmembrane region" description="Helical" evidence="9">
    <location>
        <begin position="12"/>
        <end position="39"/>
    </location>
</feature>
<keyword evidence="7 9" id="KW-0472">Membrane</keyword>
<evidence type="ECO:0000256" key="5">
    <source>
        <dbReference type="ARBA" id="ARBA00022692"/>
    </source>
</evidence>
<evidence type="ECO:0000313" key="11">
    <source>
        <dbReference type="EMBL" id="QJW83634.1"/>
    </source>
</evidence>
<evidence type="ECO:0000256" key="3">
    <source>
        <dbReference type="ARBA" id="ARBA00022475"/>
    </source>
</evidence>